<evidence type="ECO:0000313" key="2">
    <source>
        <dbReference type="EMBL" id="NWO22979.1"/>
    </source>
</evidence>
<feature type="transmembrane region" description="Helical" evidence="1">
    <location>
        <begin position="105"/>
        <end position="125"/>
    </location>
</feature>
<feature type="transmembrane region" description="Helical" evidence="1">
    <location>
        <begin position="155"/>
        <end position="175"/>
    </location>
</feature>
<comment type="caution">
    <text evidence="2">The sequence shown here is derived from an EMBL/GenBank/DDBJ whole genome shotgun (WGS) entry which is preliminary data.</text>
</comment>
<evidence type="ECO:0000313" key="3">
    <source>
        <dbReference type="Proteomes" id="UP000526307"/>
    </source>
</evidence>
<feature type="transmembrane region" description="Helical" evidence="1">
    <location>
        <begin position="12"/>
        <end position="34"/>
    </location>
</feature>
<keyword evidence="1" id="KW-0472">Membrane</keyword>
<dbReference type="RefSeq" id="WP_009644487.1">
    <property type="nucleotide sequence ID" value="NZ_CAUTAN010000025.1"/>
</dbReference>
<keyword evidence="1" id="KW-1133">Transmembrane helix</keyword>
<sequence>MLGKLMKYEFKALFQELGVLYMVWLALEVIIGVLSRGAWRIPDYVSNVVILAYVVASIAVVVMTFIVIVDRRFYKAFYGDAGYFTLSLPVKISTHIWSKVITTTIWVFLAGVLGLFALILGILAVSPGVEMFTGIDLINTIFTAINENKLLAGKVAFMFLELIILAIVAAARFVLKFLTCVNVGAQFNRFKAILMGVFFVLFSIVEAYVLVFIMGNLPVNAEVIGSDINYSFWGVGCLILVQAAEFAIYFLTSNYLMKKRFNLE</sequence>
<evidence type="ECO:0000256" key="1">
    <source>
        <dbReference type="SAM" id="Phobius"/>
    </source>
</evidence>
<dbReference type="EMBL" id="JABXYR010000001">
    <property type="protein sequence ID" value="NWO22979.1"/>
    <property type="molecule type" value="Genomic_DNA"/>
</dbReference>
<name>A0A7Y8VQV2_9FIRM</name>
<dbReference type="Proteomes" id="UP000526307">
    <property type="component" value="Unassembled WGS sequence"/>
</dbReference>
<organism evidence="2 3">
    <name type="scientific">Mogibacterium timidum</name>
    <dbReference type="NCBI Taxonomy" id="35519"/>
    <lineage>
        <taxon>Bacteria</taxon>
        <taxon>Bacillati</taxon>
        <taxon>Bacillota</taxon>
        <taxon>Clostridia</taxon>
        <taxon>Peptostreptococcales</taxon>
        <taxon>Anaerovoracaceae</taxon>
        <taxon>Mogibacterium</taxon>
    </lineage>
</organism>
<feature type="transmembrane region" description="Helical" evidence="1">
    <location>
        <begin position="196"/>
        <end position="218"/>
    </location>
</feature>
<gene>
    <name evidence="2" type="ORF">HW270_02645</name>
</gene>
<protein>
    <submittedName>
        <fullName evidence="2">Uncharacterized protein</fullName>
    </submittedName>
</protein>
<dbReference type="AlphaFoldDB" id="A0A7Y8VQV2"/>
<accession>A0A7Y8VQV2</accession>
<proteinExistence type="predicted"/>
<feature type="transmembrane region" description="Helical" evidence="1">
    <location>
        <begin position="230"/>
        <end position="251"/>
    </location>
</feature>
<keyword evidence="3" id="KW-1185">Reference proteome</keyword>
<reference evidence="2 3" key="1">
    <citation type="submission" date="2020-06" db="EMBL/GenBank/DDBJ databases">
        <title>Mogibacterium timidum strain W9173 genomic sequence.</title>
        <authorList>
            <person name="Wade W.G."/>
            <person name="Johnston C.D."/>
            <person name="Chen T."/>
            <person name="Dewhirst F.E."/>
        </authorList>
    </citation>
    <scope>NUCLEOTIDE SEQUENCE [LARGE SCALE GENOMIC DNA]</scope>
    <source>
        <strain evidence="2 3">W9173</strain>
    </source>
</reference>
<keyword evidence="1" id="KW-0812">Transmembrane</keyword>
<feature type="transmembrane region" description="Helical" evidence="1">
    <location>
        <begin position="46"/>
        <end position="69"/>
    </location>
</feature>